<dbReference type="GeneID" id="27315816"/>
<feature type="region of interest" description="Disordered" evidence="1">
    <location>
        <begin position="1"/>
        <end position="62"/>
    </location>
</feature>
<gene>
    <name evidence="2" type="ORF">PV09_07843</name>
</gene>
<protein>
    <recommendedName>
        <fullName evidence="4">F-box domain-containing protein</fullName>
    </recommendedName>
</protein>
<dbReference type="HOGENOM" id="CLU_531224_0_0_1"/>
<evidence type="ECO:0000256" key="1">
    <source>
        <dbReference type="SAM" id="MobiDB-lite"/>
    </source>
</evidence>
<evidence type="ECO:0008006" key="4">
    <source>
        <dbReference type="Google" id="ProtNLM"/>
    </source>
</evidence>
<dbReference type="EMBL" id="KN847561">
    <property type="protein sequence ID" value="KIW00656.1"/>
    <property type="molecule type" value="Genomic_DNA"/>
</dbReference>
<evidence type="ECO:0000313" key="2">
    <source>
        <dbReference type="EMBL" id="KIW00656.1"/>
    </source>
</evidence>
<dbReference type="InParanoid" id="A0A0D1XEN6"/>
<dbReference type="Proteomes" id="UP000053259">
    <property type="component" value="Unassembled WGS sequence"/>
</dbReference>
<evidence type="ECO:0000313" key="3">
    <source>
        <dbReference type="Proteomes" id="UP000053259"/>
    </source>
</evidence>
<dbReference type="VEuPathDB" id="FungiDB:PV09_07843"/>
<reference evidence="2 3" key="1">
    <citation type="submission" date="2015-01" db="EMBL/GenBank/DDBJ databases">
        <title>The Genome Sequence of Ochroconis gallopava CBS43764.</title>
        <authorList>
            <consortium name="The Broad Institute Genomics Platform"/>
            <person name="Cuomo C."/>
            <person name="de Hoog S."/>
            <person name="Gorbushina A."/>
            <person name="Stielow B."/>
            <person name="Teixiera M."/>
            <person name="Abouelleil A."/>
            <person name="Chapman S.B."/>
            <person name="Priest M."/>
            <person name="Young S.K."/>
            <person name="Wortman J."/>
            <person name="Nusbaum C."/>
            <person name="Birren B."/>
        </authorList>
    </citation>
    <scope>NUCLEOTIDE SEQUENCE [LARGE SCALE GENOMIC DNA]</scope>
    <source>
        <strain evidence="2 3">CBS 43764</strain>
    </source>
</reference>
<proteinExistence type="predicted"/>
<name>A0A0D1XEN6_9PEZI</name>
<feature type="compositionally biased region" description="Polar residues" evidence="1">
    <location>
        <begin position="17"/>
        <end position="35"/>
    </location>
</feature>
<dbReference type="RefSeq" id="XP_016210525.1">
    <property type="nucleotide sequence ID" value="XM_016361665.1"/>
</dbReference>
<organism evidence="2 3">
    <name type="scientific">Verruconis gallopava</name>
    <dbReference type="NCBI Taxonomy" id="253628"/>
    <lineage>
        <taxon>Eukaryota</taxon>
        <taxon>Fungi</taxon>
        <taxon>Dikarya</taxon>
        <taxon>Ascomycota</taxon>
        <taxon>Pezizomycotina</taxon>
        <taxon>Dothideomycetes</taxon>
        <taxon>Pleosporomycetidae</taxon>
        <taxon>Venturiales</taxon>
        <taxon>Sympoventuriaceae</taxon>
        <taxon>Verruconis</taxon>
    </lineage>
</organism>
<keyword evidence="3" id="KW-1185">Reference proteome</keyword>
<sequence length="513" mass="58148">MEMGQSNSLLRRRRASFSPQNISPTSRTPSPQAPQLQVPRAPKSSQACTGRHTPPEVHKPGFADLPNEILDRIFSFLQRHELSAFLSNRGTYGAAIRAIWGHVDLSLPLNEIYSVCCKNELSRRKERFGHCVRARADERLEYTYRLTIFADHKDDIHGLIPDLLGTCTNLTKLEVLTYGSVHPKALLTLPCTVRFLTTDRPDLFRMPLLGDAGRHRATKPLYSRLDHLVVKTNVYRPFKVEHVGSDSVWCNVRRFRCEMFSSADGIDFTNERRGLLSLEELETGLSILADEATSRNTLRSLEFAPAGCISRNQLSLAHSAVAHRAAKIQSLLLRFPALQVVLIPQELLLKCLDAVGPRLPMTFEVSVKLCDLVCHPRHVKGVNRLLGLKAFLDMLPGIQDCRRIRVVLDVDAEDLSPRKHRRMHGYGGDWIRWIEDRLSEMGAHLVRRTLDAAPFVGQRRFFHTRGVKLAESTDVVTQWLRRSSRQSQAVDGRTERWESDLGEDVLSAFFDLA</sequence>
<accession>A0A0D1XEN6</accession>
<dbReference type="AlphaFoldDB" id="A0A0D1XEN6"/>